<protein>
    <recommendedName>
        <fullName evidence="4">Pentapeptide repeat-containing protein</fullName>
    </recommendedName>
</protein>
<organism evidence="2 3">
    <name type="scientific">Cohaesibacter marisflavi</name>
    <dbReference type="NCBI Taxonomy" id="655353"/>
    <lineage>
        <taxon>Bacteria</taxon>
        <taxon>Pseudomonadati</taxon>
        <taxon>Pseudomonadota</taxon>
        <taxon>Alphaproteobacteria</taxon>
        <taxon>Hyphomicrobiales</taxon>
        <taxon>Cohaesibacteraceae</taxon>
    </lineage>
</organism>
<evidence type="ECO:0000313" key="2">
    <source>
        <dbReference type="EMBL" id="SFO25755.1"/>
    </source>
</evidence>
<evidence type="ECO:0000256" key="1">
    <source>
        <dbReference type="SAM" id="MobiDB-lite"/>
    </source>
</evidence>
<proteinExistence type="predicted"/>
<sequence length="204" mass="23351">MTETLRTRPRQSCRFPANPMRSSLKGAREETERWTMTQILLTPDCEKCAALCCVCLAFDKSEDFPIDKPNGEPCPQLSDCQTCKIYEEREQQGYRGCMHFDCLGAGQRVTQEVFGGRNWRDDPKLLDPMTRAFVIMLKVHELLGLLDAASRLPLTYEEMDRYDVLMSELAPAEGWTEELLEGFEGRGTEKDVHAFLKSLRHHVA</sequence>
<dbReference type="AlphaFoldDB" id="A0A1I5FPT1"/>
<evidence type="ECO:0000313" key="3">
    <source>
        <dbReference type="Proteomes" id="UP000199236"/>
    </source>
</evidence>
<accession>A0A1I5FPT1</accession>
<feature type="region of interest" description="Disordered" evidence="1">
    <location>
        <begin position="1"/>
        <end position="29"/>
    </location>
</feature>
<dbReference type="EMBL" id="FOVR01000004">
    <property type="protein sequence ID" value="SFO25755.1"/>
    <property type="molecule type" value="Genomic_DNA"/>
</dbReference>
<gene>
    <name evidence="2" type="ORF">SAMN04488056_104150</name>
</gene>
<dbReference type="STRING" id="655353.SAMN04488056_104150"/>
<dbReference type="Proteomes" id="UP000199236">
    <property type="component" value="Unassembled WGS sequence"/>
</dbReference>
<reference evidence="2 3" key="1">
    <citation type="submission" date="2016-10" db="EMBL/GenBank/DDBJ databases">
        <authorList>
            <person name="de Groot N.N."/>
        </authorList>
    </citation>
    <scope>NUCLEOTIDE SEQUENCE [LARGE SCALE GENOMIC DNA]</scope>
    <source>
        <strain evidence="2 3">CGMCC 1.9157</strain>
    </source>
</reference>
<evidence type="ECO:0008006" key="4">
    <source>
        <dbReference type="Google" id="ProtNLM"/>
    </source>
</evidence>
<name>A0A1I5FPT1_9HYPH</name>
<keyword evidence="3" id="KW-1185">Reference proteome</keyword>